<keyword evidence="5" id="KW-0408">Iron</keyword>
<evidence type="ECO:0000256" key="4">
    <source>
        <dbReference type="ARBA" id="ARBA00022982"/>
    </source>
</evidence>
<evidence type="ECO:0000256" key="7">
    <source>
        <dbReference type="ARBA" id="ARBA00023291"/>
    </source>
</evidence>
<protein>
    <submittedName>
        <fullName evidence="8">Ferredoxin</fullName>
    </submittedName>
</protein>
<proteinExistence type="predicted"/>
<dbReference type="PANTHER" id="PTHR36923:SF3">
    <property type="entry name" value="FERREDOXIN"/>
    <property type="match status" value="1"/>
</dbReference>
<dbReference type="PANTHER" id="PTHR36923">
    <property type="entry name" value="FERREDOXIN"/>
    <property type="match status" value="1"/>
</dbReference>
<sequence>MTDRSRITIDRDFCAGHGRCYTLAPAIFEPDDDGFPVVVAGADDAATEAALDRARRNCPERAVQVADA</sequence>
<keyword evidence="7" id="KW-0003">3Fe-4S</keyword>
<keyword evidence="9" id="KW-1185">Reference proteome</keyword>
<evidence type="ECO:0000256" key="5">
    <source>
        <dbReference type="ARBA" id="ARBA00023004"/>
    </source>
</evidence>
<keyword evidence="3" id="KW-0479">Metal-binding</keyword>
<dbReference type="GO" id="GO:0046872">
    <property type="term" value="F:metal ion binding"/>
    <property type="evidence" value="ECO:0007669"/>
    <property type="project" value="UniProtKB-KW"/>
</dbReference>
<dbReference type="Proteomes" id="UP000468687">
    <property type="component" value="Unassembled WGS sequence"/>
</dbReference>
<accession>A0A6P0HHV9</accession>
<evidence type="ECO:0000256" key="3">
    <source>
        <dbReference type="ARBA" id="ARBA00022723"/>
    </source>
</evidence>
<evidence type="ECO:0000256" key="6">
    <source>
        <dbReference type="ARBA" id="ARBA00023014"/>
    </source>
</evidence>
<reference evidence="8 9" key="1">
    <citation type="journal article" date="2014" name="Int. J. Syst. Evol. Microbiol.">
        <title>Nocardioides zeae sp. nov., isolated from the stem of Zea mays.</title>
        <authorList>
            <person name="Glaeser S.P."/>
            <person name="McInroy J.A."/>
            <person name="Busse H.J."/>
            <person name="Kampfer P."/>
        </authorList>
    </citation>
    <scope>NUCLEOTIDE SEQUENCE [LARGE SCALE GENOMIC DNA]</scope>
    <source>
        <strain evidence="8 9">JCM 30728</strain>
    </source>
</reference>
<evidence type="ECO:0000256" key="2">
    <source>
        <dbReference type="ARBA" id="ARBA00022448"/>
    </source>
</evidence>
<evidence type="ECO:0000313" key="9">
    <source>
        <dbReference type="Proteomes" id="UP000468687"/>
    </source>
</evidence>
<evidence type="ECO:0000256" key="1">
    <source>
        <dbReference type="ARBA" id="ARBA00001927"/>
    </source>
</evidence>
<comment type="caution">
    <text evidence="8">The sequence shown here is derived from an EMBL/GenBank/DDBJ whole genome shotgun (WGS) entry which is preliminary data.</text>
</comment>
<dbReference type="InterPro" id="IPR051269">
    <property type="entry name" value="Fe-S_cluster_ET"/>
</dbReference>
<dbReference type="Gene3D" id="3.30.70.20">
    <property type="match status" value="1"/>
</dbReference>
<dbReference type="AlphaFoldDB" id="A0A6P0HHV9"/>
<dbReference type="EMBL" id="JAAGXA010000003">
    <property type="protein sequence ID" value="NEN77880.1"/>
    <property type="molecule type" value="Genomic_DNA"/>
</dbReference>
<gene>
    <name evidence="8" type="ORF">G3T38_06280</name>
</gene>
<dbReference type="RefSeq" id="WP_163771236.1">
    <property type="nucleotide sequence ID" value="NZ_JAAGXA010000003.1"/>
</dbReference>
<evidence type="ECO:0000313" key="8">
    <source>
        <dbReference type="EMBL" id="NEN77880.1"/>
    </source>
</evidence>
<organism evidence="8 9">
    <name type="scientific">Nocardioides zeae</name>
    <dbReference type="NCBI Taxonomy" id="1457234"/>
    <lineage>
        <taxon>Bacteria</taxon>
        <taxon>Bacillati</taxon>
        <taxon>Actinomycetota</taxon>
        <taxon>Actinomycetes</taxon>
        <taxon>Propionibacteriales</taxon>
        <taxon>Nocardioidaceae</taxon>
        <taxon>Nocardioides</taxon>
    </lineage>
</organism>
<comment type="cofactor">
    <cofactor evidence="1">
        <name>[3Fe-4S] cluster</name>
        <dbReference type="ChEBI" id="CHEBI:21137"/>
    </cofactor>
</comment>
<dbReference type="GO" id="GO:0051538">
    <property type="term" value="F:3 iron, 4 sulfur cluster binding"/>
    <property type="evidence" value="ECO:0007669"/>
    <property type="project" value="UniProtKB-KW"/>
</dbReference>
<dbReference type="Pfam" id="PF13459">
    <property type="entry name" value="Fer4_15"/>
    <property type="match status" value="1"/>
</dbReference>
<keyword evidence="4" id="KW-0249">Electron transport</keyword>
<keyword evidence="2" id="KW-0813">Transport</keyword>
<keyword evidence="6" id="KW-0411">Iron-sulfur</keyword>
<dbReference type="SUPFAM" id="SSF54862">
    <property type="entry name" value="4Fe-4S ferredoxins"/>
    <property type="match status" value="1"/>
</dbReference>
<name>A0A6P0HHV9_9ACTN</name>